<feature type="transmembrane region" description="Helical" evidence="1">
    <location>
        <begin position="28"/>
        <end position="60"/>
    </location>
</feature>
<keyword evidence="1" id="KW-1133">Transmembrane helix</keyword>
<evidence type="ECO:0000256" key="1">
    <source>
        <dbReference type="SAM" id="Phobius"/>
    </source>
</evidence>
<sequence length="96" mass="11000">MFLKEIINNVNFLKGNAEATISSNVLEFIISALFIIVVISLLLRLISFIISILKIAFYFINKNVKILIKKVKANNFNNIGLNQESSNVIYFNNYKK</sequence>
<reference evidence="2" key="2">
    <citation type="submission" date="2021-06" db="EMBL/GenBank/DDBJ databases">
        <authorList>
            <consortium name="NCBI Pathogen Detection Project"/>
        </authorList>
    </citation>
    <scope>NUCLEOTIDE SEQUENCE</scope>
    <source>
        <strain evidence="2">HN1000</strain>
    </source>
</reference>
<name>A0AAN5VQQ3_CLODI</name>
<dbReference type="RefSeq" id="WP_009899371.1">
    <property type="nucleotide sequence ID" value="NZ_FUQT01000003.1"/>
</dbReference>
<dbReference type="Proteomes" id="UP000878956">
    <property type="component" value="Unassembled WGS sequence"/>
</dbReference>
<reference evidence="2" key="1">
    <citation type="journal article" date="2018" name="Genome Biol.">
        <title>SKESA: strategic k-mer extension for scrupulous assemblies.</title>
        <authorList>
            <person name="Souvorov A."/>
            <person name="Agarwala R."/>
            <person name="Lipman D.J."/>
        </authorList>
    </citation>
    <scope>NUCLEOTIDE SEQUENCE</scope>
    <source>
        <strain evidence="2">HN1000</strain>
    </source>
</reference>
<accession>A0AAN5VQQ3</accession>
<organism evidence="2 3">
    <name type="scientific">Clostridioides difficile</name>
    <name type="common">Peptoclostridium difficile</name>
    <dbReference type="NCBI Taxonomy" id="1496"/>
    <lineage>
        <taxon>Bacteria</taxon>
        <taxon>Bacillati</taxon>
        <taxon>Bacillota</taxon>
        <taxon>Clostridia</taxon>
        <taxon>Peptostreptococcales</taxon>
        <taxon>Peptostreptococcaceae</taxon>
        <taxon>Clostridioides</taxon>
    </lineage>
</organism>
<dbReference type="AlphaFoldDB" id="A0AAN5VQQ3"/>
<evidence type="ECO:0000313" key="2">
    <source>
        <dbReference type="EMBL" id="HBH1544407.1"/>
    </source>
</evidence>
<proteinExistence type="predicted"/>
<keyword evidence="1" id="KW-0812">Transmembrane</keyword>
<comment type="caution">
    <text evidence="2">The sequence shown here is derived from an EMBL/GenBank/DDBJ whole genome shotgun (WGS) entry which is preliminary data.</text>
</comment>
<keyword evidence="1" id="KW-0472">Membrane</keyword>
<gene>
    <name evidence="2" type="ORF">KRM00_003956</name>
</gene>
<dbReference type="EMBL" id="DAEPXK010000079">
    <property type="protein sequence ID" value="HBH1544407.1"/>
    <property type="molecule type" value="Genomic_DNA"/>
</dbReference>
<protein>
    <submittedName>
        <fullName evidence="2">Uncharacterized protein</fullName>
    </submittedName>
</protein>
<evidence type="ECO:0000313" key="3">
    <source>
        <dbReference type="Proteomes" id="UP000878956"/>
    </source>
</evidence>